<feature type="domain" description="NodB homology" evidence="3">
    <location>
        <begin position="1"/>
        <end position="155"/>
    </location>
</feature>
<protein>
    <recommendedName>
        <fullName evidence="3">NodB homology domain-containing protein</fullName>
    </recommendedName>
</protein>
<evidence type="ECO:0000313" key="5">
    <source>
        <dbReference type="Proteomes" id="UP001501490"/>
    </source>
</evidence>
<keyword evidence="2" id="KW-0378">Hydrolase</keyword>
<accession>A0ABP6ZZG1</accession>
<dbReference type="PROSITE" id="PS51677">
    <property type="entry name" value="NODB"/>
    <property type="match status" value="1"/>
</dbReference>
<organism evidence="4 5">
    <name type="scientific">Microlunatus ginsengisoli</name>
    <dbReference type="NCBI Taxonomy" id="363863"/>
    <lineage>
        <taxon>Bacteria</taxon>
        <taxon>Bacillati</taxon>
        <taxon>Actinomycetota</taxon>
        <taxon>Actinomycetes</taxon>
        <taxon>Propionibacteriales</taxon>
        <taxon>Propionibacteriaceae</taxon>
        <taxon>Microlunatus</taxon>
    </lineage>
</organism>
<dbReference type="Pfam" id="PF01522">
    <property type="entry name" value="Polysacc_deac_1"/>
    <property type="match status" value="1"/>
</dbReference>
<sequence>MLKILKDTGSTATFFEMGIRVAEHPALPGQVRAGGNTIGNHTYDHADLTKLTPAKRRAELARGPRARCVRPPYGATNAAVRASIRAYGGREVLWTVDTQDWTRPGAGVIAQRASGPQVHNGSIVLMHDGGGDRSQTVRALPVIIKNLQLRGYVVRKLPYC</sequence>
<dbReference type="Proteomes" id="UP001501490">
    <property type="component" value="Unassembled WGS sequence"/>
</dbReference>
<name>A0ABP6ZZG1_9ACTN</name>
<keyword evidence="5" id="KW-1185">Reference proteome</keyword>
<keyword evidence="1" id="KW-0479">Metal-binding</keyword>
<dbReference type="InterPro" id="IPR011330">
    <property type="entry name" value="Glyco_hydro/deAcase_b/a-brl"/>
</dbReference>
<evidence type="ECO:0000256" key="2">
    <source>
        <dbReference type="ARBA" id="ARBA00022801"/>
    </source>
</evidence>
<reference evidence="5" key="1">
    <citation type="journal article" date="2019" name="Int. J. Syst. Evol. Microbiol.">
        <title>The Global Catalogue of Microorganisms (GCM) 10K type strain sequencing project: providing services to taxonomists for standard genome sequencing and annotation.</title>
        <authorList>
            <consortium name="The Broad Institute Genomics Platform"/>
            <consortium name="The Broad Institute Genome Sequencing Center for Infectious Disease"/>
            <person name="Wu L."/>
            <person name="Ma J."/>
        </authorList>
    </citation>
    <scope>NUCLEOTIDE SEQUENCE [LARGE SCALE GENOMIC DNA]</scope>
    <source>
        <strain evidence="5">JCM 16929</strain>
    </source>
</reference>
<evidence type="ECO:0000256" key="1">
    <source>
        <dbReference type="ARBA" id="ARBA00022723"/>
    </source>
</evidence>
<evidence type="ECO:0000259" key="3">
    <source>
        <dbReference type="PROSITE" id="PS51677"/>
    </source>
</evidence>
<gene>
    <name evidence="4" type="ORF">GCM10022236_23640</name>
</gene>
<proteinExistence type="predicted"/>
<dbReference type="Gene3D" id="3.20.20.370">
    <property type="entry name" value="Glycoside hydrolase/deacetylase"/>
    <property type="match status" value="1"/>
</dbReference>
<dbReference type="CDD" id="cd10917">
    <property type="entry name" value="CE4_NodB_like_6s_7s"/>
    <property type="match status" value="1"/>
</dbReference>
<dbReference type="InterPro" id="IPR002509">
    <property type="entry name" value="NODB_dom"/>
</dbReference>
<comment type="caution">
    <text evidence="4">The sequence shown here is derived from an EMBL/GenBank/DDBJ whole genome shotgun (WGS) entry which is preliminary data.</text>
</comment>
<dbReference type="EMBL" id="BAABAB010000016">
    <property type="protein sequence ID" value="GAA3620697.1"/>
    <property type="molecule type" value="Genomic_DNA"/>
</dbReference>
<dbReference type="PANTHER" id="PTHR10587">
    <property type="entry name" value="GLYCOSYL TRANSFERASE-RELATED"/>
    <property type="match status" value="1"/>
</dbReference>
<evidence type="ECO:0000313" key="4">
    <source>
        <dbReference type="EMBL" id="GAA3620697.1"/>
    </source>
</evidence>
<dbReference type="PANTHER" id="PTHR10587:SF133">
    <property type="entry name" value="CHITIN DEACETYLASE 1-RELATED"/>
    <property type="match status" value="1"/>
</dbReference>
<dbReference type="SUPFAM" id="SSF88713">
    <property type="entry name" value="Glycoside hydrolase/deacetylase"/>
    <property type="match status" value="1"/>
</dbReference>
<dbReference type="InterPro" id="IPR050248">
    <property type="entry name" value="Polysacc_deacetylase_ArnD"/>
</dbReference>